<dbReference type="Gene3D" id="1.10.630.10">
    <property type="entry name" value="Cytochrome P450"/>
    <property type="match status" value="1"/>
</dbReference>
<feature type="transmembrane region" description="Helical" evidence="8">
    <location>
        <begin position="130"/>
        <end position="155"/>
    </location>
</feature>
<dbReference type="EMBL" id="MDYP01000056">
    <property type="protein sequence ID" value="OQE00225.1"/>
    <property type="molecule type" value="Genomic_DNA"/>
</dbReference>
<keyword evidence="10" id="KW-1185">Reference proteome</keyword>
<evidence type="ECO:0000256" key="8">
    <source>
        <dbReference type="SAM" id="Phobius"/>
    </source>
</evidence>
<dbReference type="InterPro" id="IPR001128">
    <property type="entry name" value="Cyt_P450"/>
</dbReference>
<organism evidence="9 10">
    <name type="scientific">Penicillium vulpinum</name>
    <dbReference type="NCBI Taxonomy" id="29845"/>
    <lineage>
        <taxon>Eukaryota</taxon>
        <taxon>Fungi</taxon>
        <taxon>Dikarya</taxon>
        <taxon>Ascomycota</taxon>
        <taxon>Pezizomycotina</taxon>
        <taxon>Eurotiomycetes</taxon>
        <taxon>Eurotiomycetidae</taxon>
        <taxon>Eurotiales</taxon>
        <taxon>Aspergillaceae</taxon>
        <taxon>Penicillium</taxon>
    </lineage>
</organism>
<dbReference type="PRINTS" id="PR00463">
    <property type="entry name" value="EP450I"/>
</dbReference>
<dbReference type="CDD" id="cd11061">
    <property type="entry name" value="CYP67-like"/>
    <property type="match status" value="1"/>
</dbReference>
<evidence type="ECO:0000256" key="6">
    <source>
        <dbReference type="ARBA" id="ARBA00023033"/>
    </source>
</evidence>
<dbReference type="GO" id="GO:0005506">
    <property type="term" value="F:iron ion binding"/>
    <property type="evidence" value="ECO:0007669"/>
    <property type="project" value="InterPro"/>
</dbReference>
<dbReference type="GO" id="GO:0043386">
    <property type="term" value="P:mycotoxin biosynthetic process"/>
    <property type="evidence" value="ECO:0007669"/>
    <property type="project" value="UniProtKB-ARBA"/>
</dbReference>
<evidence type="ECO:0000256" key="1">
    <source>
        <dbReference type="ARBA" id="ARBA00001971"/>
    </source>
</evidence>
<evidence type="ECO:0000256" key="3">
    <source>
        <dbReference type="ARBA" id="ARBA00022723"/>
    </source>
</evidence>
<dbReference type="PANTHER" id="PTHR24305">
    <property type="entry name" value="CYTOCHROME P450"/>
    <property type="match status" value="1"/>
</dbReference>
<comment type="cofactor">
    <cofactor evidence="1 7">
        <name>heme</name>
        <dbReference type="ChEBI" id="CHEBI:30413"/>
    </cofactor>
</comment>
<dbReference type="InterPro" id="IPR050121">
    <property type="entry name" value="Cytochrome_P450_monoxygenase"/>
</dbReference>
<dbReference type="GO" id="GO:0020037">
    <property type="term" value="F:heme binding"/>
    <property type="evidence" value="ECO:0007669"/>
    <property type="project" value="InterPro"/>
</dbReference>
<dbReference type="InterPro" id="IPR002401">
    <property type="entry name" value="Cyt_P450_E_grp-I"/>
</dbReference>
<dbReference type="GO" id="GO:0016705">
    <property type="term" value="F:oxidoreductase activity, acting on paired donors, with incorporation or reduction of molecular oxygen"/>
    <property type="evidence" value="ECO:0007669"/>
    <property type="project" value="InterPro"/>
</dbReference>
<feature type="transmembrane region" description="Helical" evidence="8">
    <location>
        <begin position="79"/>
        <end position="96"/>
    </location>
</feature>
<evidence type="ECO:0000313" key="10">
    <source>
        <dbReference type="Proteomes" id="UP000191518"/>
    </source>
</evidence>
<name>A0A1V6REH7_9EURO</name>
<gene>
    <name evidence="9" type="ORF">PENVUL_c056G09421</name>
</gene>
<accession>A0A1V6REH7</accession>
<dbReference type="Proteomes" id="UP000191518">
    <property type="component" value="Unassembled WGS sequence"/>
</dbReference>
<keyword evidence="5 7" id="KW-0408">Iron</keyword>
<proteinExistence type="inferred from homology"/>
<evidence type="ECO:0008006" key="11">
    <source>
        <dbReference type="Google" id="ProtNLM"/>
    </source>
</evidence>
<sequence>MPEPTGTRLWSGYMVITLRQLYQCDKRRPRLWRSQQLHKHQVTFTMHITYLSKPAGLFRNLGIPNLPTKLEDLDSNTNLFWIALIAGVTSHVGYFIHGEHHRGCYKIVKMHIALEIIIAGLLIRKNGHHLTISAIQAVIVTAAYLLGLFGAMGLYRGFFHPLRQIPGPFLARFSNLYHSSLLGNSDNYRVVYNLHKEHGPIVRTGPSNLSLNVPEAVQLLYGPESLCDKTAWYEVSLPLQNLHTVRDKKAHENRRKVWAHAFSPKALTEYDRRIAEHSELLCRYVADLKGKPFDATQLFKYYAWDVMGELGFGKGFEMLENEKNRYVPDLLEEGMAPIAQLQVVPWLTILLHKIPFAAKGPKRFATFFTEQAMRRVKEPPTKPDILGYLVDRYNDSPKADPDFQWLRGDTRLFVVGGKQLAKLRAEVEPLLVGQDTLDPKDVGEAKHLNGIIHEVLRLHPPIPSGFPRLTPKEGIVINGTYITGGTTVTVPLWAMGRSEQVYESPLEFIPERWYSRPEMIKHKHTFAAFGLGPYGCIGRALALMEMRNVICHIVSRFESIEMAPGEDGSSLMNMSKDHFTMGIQGFQMRFKAK</sequence>
<protein>
    <recommendedName>
        <fullName evidence="11">Cytochrome P450</fullName>
    </recommendedName>
</protein>
<keyword evidence="4" id="KW-0560">Oxidoreductase</keyword>
<dbReference type="GO" id="GO:0004497">
    <property type="term" value="F:monooxygenase activity"/>
    <property type="evidence" value="ECO:0007669"/>
    <property type="project" value="UniProtKB-KW"/>
</dbReference>
<keyword evidence="7" id="KW-0349">Heme</keyword>
<reference evidence="10" key="1">
    <citation type="journal article" date="2017" name="Nat. Microbiol.">
        <title>Global analysis of biosynthetic gene clusters reveals vast potential of secondary metabolite production in Penicillium species.</title>
        <authorList>
            <person name="Nielsen J.C."/>
            <person name="Grijseels S."/>
            <person name="Prigent S."/>
            <person name="Ji B."/>
            <person name="Dainat J."/>
            <person name="Nielsen K.F."/>
            <person name="Frisvad J.C."/>
            <person name="Workman M."/>
            <person name="Nielsen J."/>
        </authorList>
    </citation>
    <scope>NUCLEOTIDE SEQUENCE [LARGE SCALE GENOMIC DNA]</scope>
    <source>
        <strain evidence="10">IBT 29486</strain>
    </source>
</reference>
<keyword evidence="6" id="KW-0503">Monooxygenase</keyword>
<keyword evidence="8" id="KW-0812">Transmembrane</keyword>
<dbReference type="InterPro" id="IPR036396">
    <property type="entry name" value="Cyt_P450_sf"/>
</dbReference>
<dbReference type="SUPFAM" id="SSF48264">
    <property type="entry name" value="Cytochrome P450"/>
    <property type="match status" value="1"/>
</dbReference>
<feature type="binding site" description="axial binding residue" evidence="7">
    <location>
        <position position="536"/>
    </location>
    <ligand>
        <name>heme</name>
        <dbReference type="ChEBI" id="CHEBI:30413"/>
    </ligand>
    <ligandPart>
        <name>Fe</name>
        <dbReference type="ChEBI" id="CHEBI:18248"/>
    </ligandPart>
</feature>
<keyword evidence="8" id="KW-0472">Membrane</keyword>
<keyword evidence="3 7" id="KW-0479">Metal-binding</keyword>
<dbReference type="Pfam" id="PF00067">
    <property type="entry name" value="p450"/>
    <property type="match status" value="2"/>
</dbReference>
<comment type="caution">
    <text evidence="9">The sequence shown here is derived from an EMBL/GenBank/DDBJ whole genome shotgun (WGS) entry which is preliminary data.</text>
</comment>
<evidence type="ECO:0000313" key="9">
    <source>
        <dbReference type="EMBL" id="OQE00225.1"/>
    </source>
</evidence>
<evidence type="ECO:0000256" key="7">
    <source>
        <dbReference type="PIRSR" id="PIRSR602401-1"/>
    </source>
</evidence>
<evidence type="ECO:0000256" key="5">
    <source>
        <dbReference type="ARBA" id="ARBA00023004"/>
    </source>
</evidence>
<keyword evidence="8" id="KW-1133">Transmembrane helix</keyword>
<dbReference type="PANTHER" id="PTHR24305:SF187">
    <property type="entry name" value="P450, PUTATIVE (EUROFUNG)-RELATED"/>
    <property type="match status" value="1"/>
</dbReference>
<dbReference type="AlphaFoldDB" id="A0A1V6REH7"/>
<evidence type="ECO:0000256" key="4">
    <source>
        <dbReference type="ARBA" id="ARBA00023002"/>
    </source>
</evidence>
<dbReference type="STRING" id="29845.A0A1V6REH7"/>
<evidence type="ECO:0000256" key="2">
    <source>
        <dbReference type="ARBA" id="ARBA00010617"/>
    </source>
</evidence>
<comment type="similarity">
    <text evidence="2">Belongs to the cytochrome P450 family.</text>
</comment>